<keyword evidence="2" id="KW-1133">Transmembrane helix</keyword>
<evidence type="ECO:0008006" key="5">
    <source>
        <dbReference type="Google" id="ProtNLM"/>
    </source>
</evidence>
<keyword evidence="2" id="KW-0812">Transmembrane</keyword>
<feature type="transmembrane region" description="Helical" evidence="2">
    <location>
        <begin position="75"/>
        <end position="97"/>
    </location>
</feature>
<keyword evidence="2" id="KW-0472">Membrane</keyword>
<comment type="caution">
    <text evidence="3">The sequence shown here is derived from an EMBL/GenBank/DDBJ whole genome shotgun (WGS) entry which is preliminary data.</text>
</comment>
<accession>A0ABQ4SNM7</accession>
<protein>
    <recommendedName>
        <fullName evidence="5">DUF1622 domain-containing protein</fullName>
    </recommendedName>
</protein>
<evidence type="ECO:0000256" key="1">
    <source>
        <dbReference type="SAM" id="MobiDB-lite"/>
    </source>
</evidence>
<proteinExistence type="predicted"/>
<dbReference type="RefSeq" id="WP_238241496.1">
    <property type="nucleotide sequence ID" value="NZ_BPQQ01000103.1"/>
</dbReference>
<evidence type="ECO:0000256" key="2">
    <source>
        <dbReference type="SAM" id="Phobius"/>
    </source>
</evidence>
<dbReference type="PANTHER" id="PTHR38468:SF1">
    <property type="entry name" value="SLL0939 PROTEIN"/>
    <property type="match status" value="1"/>
</dbReference>
<evidence type="ECO:0000313" key="4">
    <source>
        <dbReference type="Proteomes" id="UP001055153"/>
    </source>
</evidence>
<feature type="region of interest" description="Disordered" evidence="1">
    <location>
        <begin position="112"/>
        <end position="152"/>
    </location>
</feature>
<sequence>MEDAFPLTRLMTVGMEAAGVLTIGASSVLSLLIAVRGARRASGWSGAYGLYRASFGRGILLGLEFLVAADIIRTVAVTPTVQSVTVLALIILIRTFLSISLKAEIEGAWPWQRIQPQSQQQPQPTSSEDSPSCSGPDGSPSCSPVGNGHQRR</sequence>
<dbReference type="EMBL" id="BPQQ01000103">
    <property type="protein sequence ID" value="GJE04129.1"/>
    <property type="molecule type" value="Genomic_DNA"/>
</dbReference>
<dbReference type="PANTHER" id="PTHR38468">
    <property type="entry name" value="SLL0939 PROTEIN"/>
    <property type="match status" value="1"/>
</dbReference>
<dbReference type="InterPro" id="IPR012427">
    <property type="entry name" value="DUF1622"/>
</dbReference>
<dbReference type="Pfam" id="PF07784">
    <property type="entry name" value="DUF1622"/>
    <property type="match status" value="1"/>
</dbReference>
<evidence type="ECO:0000313" key="3">
    <source>
        <dbReference type="EMBL" id="GJE04129.1"/>
    </source>
</evidence>
<reference evidence="3" key="2">
    <citation type="submission" date="2021-08" db="EMBL/GenBank/DDBJ databases">
        <authorList>
            <person name="Tani A."/>
            <person name="Ola A."/>
            <person name="Ogura Y."/>
            <person name="Katsura K."/>
            <person name="Hayashi T."/>
        </authorList>
    </citation>
    <scope>NUCLEOTIDE SEQUENCE</scope>
    <source>
        <strain evidence="3">DSM 17168</strain>
    </source>
</reference>
<feature type="transmembrane region" description="Helical" evidence="2">
    <location>
        <begin position="50"/>
        <end position="69"/>
    </location>
</feature>
<dbReference type="Proteomes" id="UP001055153">
    <property type="component" value="Unassembled WGS sequence"/>
</dbReference>
<organism evidence="3 4">
    <name type="scientific">Methylobacterium isbiliense</name>
    <dbReference type="NCBI Taxonomy" id="315478"/>
    <lineage>
        <taxon>Bacteria</taxon>
        <taxon>Pseudomonadati</taxon>
        <taxon>Pseudomonadota</taxon>
        <taxon>Alphaproteobacteria</taxon>
        <taxon>Hyphomicrobiales</taxon>
        <taxon>Methylobacteriaceae</taxon>
        <taxon>Methylobacterium</taxon>
    </lineage>
</organism>
<feature type="compositionally biased region" description="Low complexity" evidence="1">
    <location>
        <begin position="112"/>
        <end position="144"/>
    </location>
</feature>
<gene>
    <name evidence="3" type="ORF">GMJLKIPL_6090</name>
</gene>
<name>A0ABQ4SNM7_9HYPH</name>
<keyword evidence="4" id="KW-1185">Reference proteome</keyword>
<reference evidence="3" key="1">
    <citation type="journal article" date="2021" name="Front. Microbiol.">
        <title>Comprehensive Comparative Genomics and Phenotyping of Methylobacterium Species.</title>
        <authorList>
            <person name="Alessa O."/>
            <person name="Ogura Y."/>
            <person name="Fujitani Y."/>
            <person name="Takami H."/>
            <person name="Hayashi T."/>
            <person name="Sahin N."/>
            <person name="Tani A."/>
        </authorList>
    </citation>
    <scope>NUCLEOTIDE SEQUENCE</scope>
    <source>
        <strain evidence="3">DSM 17168</strain>
    </source>
</reference>
<feature type="transmembrane region" description="Helical" evidence="2">
    <location>
        <begin position="20"/>
        <end position="38"/>
    </location>
</feature>